<sequence length="384" mass="43169">MSDKSDIATESLASPADKRHLFPVQYSYNYLDSLPEFFRLPSLKLNDAFHEQAACSASSFLSTNAITISPEAAGLPRWTALNCFRQSKHWNAALAAGIEQLKLFAADDFYGERTRKGQSFRQVSSKLLQNAENGFLRFTLYMFPECDEHKAKLMAIVMVYVFVFDDLWEAHEDTKEGFISHLRTQAPARTPLQISIENTIRDLQSYAARGGQDVIDMLVEFCAHPPPPPAQFINLDEFLAYRRDDAAVRYVLACTKFSIGSSIEINSPKLQTLVRLFGNHIVYVNDLGSYEKEKLAYDEGKVEYLINTVHMVEELLSVPGQGKTVTYGLQLQVECDIDAEIGRLKEELMDDEYDFVMACVATLAGNVLCSSIMDRYGGDKAKLA</sequence>
<accession>W6ZHA8</accession>
<dbReference type="Pfam" id="PF19086">
    <property type="entry name" value="Terpene_syn_C_2"/>
    <property type="match status" value="1"/>
</dbReference>
<reference evidence="1 2" key="1">
    <citation type="journal article" date="2013" name="PLoS Genet.">
        <title>Comparative genome structure, secondary metabolite, and effector coding capacity across Cochliobolus pathogens.</title>
        <authorList>
            <person name="Condon B.J."/>
            <person name="Leng Y."/>
            <person name="Wu D."/>
            <person name="Bushley K.E."/>
            <person name="Ohm R.A."/>
            <person name="Otillar R."/>
            <person name="Martin J."/>
            <person name="Schackwitz W."/>
            <person name="Grimwood J."/>
            <person name="MohdZainudin N."/>
            <person name="Xue C."/>
            <person name="Wang R."/>
            <person name="Manning V.A."/>
            <person name="Dhillon B."/>
            <person name="Tu Z.J."/>
            <person name="Steffenson B.J."/>
            <person name="Salamov A."/>
            <person name="Sun H."/>
            <person name="Lowry S."/>
            <person name="LaButti K."/>
            <person name="Han J."/>
            <person name="Copeland A."/>
            <person name="Lindquist E."/>
            <person name="Barry K."/>
            <person name="Schmutz J."/>
            <person name="Baker S.E."/>
            <person name="Ciuffetti L.M."/>
            <person name="Grigoriev I.V."/>
            <person name="Zhong S."/>
            <person name="Turgeon B.G."/>
        </authorList>
    </citation>
    <scope>NUCLEOTIDE SEQUENCE [LARGE SCALE GENOMIC DNA]</scope>
    <source>
        <strain evidence="1 2">ATCC 44560</strain>
    </source>
</reference>
<gene>
    <name evidence="1" type="ORF">COCMIDRAFT_79881</name>
</gene>
<keyword evidence="2" id="KW-1185">Reference proteome</keyword>
<dbReference type="KEGG" id="bor:COCMIDRAFT_79881"/>
<dbReference type="GeneID" id="19125560"/>
<evidence type="ECO:0000313" key="2">
    <source>
        <dbReference type="Proteomes" id="UP000054032"/>
    </source>
</evidence>
<dbReference type="Gene3D" id="1.10.600.10">
    <property type="entry name" value="Farnesyl Diphosphate Synthase"/>
    <property type="match status" value="1"/>
</dbReference>
<protein>
    <recommendedName>
        <fullName evidence="3">Terpene synthase</fullName>
    </recommendedName>
</protein>
<proteinExistence type="predicted"/>
<evidence type="ECO:0008006" key="3">
    <source>
        <dbReference type="Google" id="ProtNLM"/>
    </source>
</evidence>
<dbReference type="RefSeq" id="XP_007682191.1">
    <property type="nucleotide sequence ID" value="XM_007684001.1"/>
</dbReference>
<dbReference type="SUPFAM" id="SSF48576">
    <property type="entry name" value="Terpenoid synthases"/>
    <property type="match status" value="1"/>
</dbReference>
<dbReference type="AlphaFoldDB" id="W6ZHA8"/>
<evidence type="ECO:0000313" key="1">
    <source>
        <dbReference type="EMBL" id="EUC51247.1"/>
    </source>
</evidence>
<dbReference type="EMBL" id="KI963918">
    <property type="protein sequence ID" value="EUC51247.1"/>
    <property type="molecule type" value="Genomic_DNA"/>
</dbReference>
<dbReference type="HOGENOM" id="CLU_047266_1_0_1"/>
<dbReference type="InterPro" id="IPR008949">
    <property type="entry name" value="Isoprenoid_synthase_dom_sf"/>
</dbReference>
<organism evidence="1 2">
    <name type="scientific">Bipolaris oryzae ATCC 44560</name>
    <dbReference type="NCBI Taxonomy" id="930090"/>
    <lineage>
        <taxon>Eukaryota</taxon>
        <taxon>Fungi</taxon>
        <taxon>Dikarya</taxon>
        <taxon>Ascomycota</taxon>
        <taxon>Pezizomycotina</taxon>
        <taxon>Dothideomycetes</taxon>
        <taxon>Pleosporomycetidae</taxon>
        <taxon>Pleosporales</taxon>
        <taxon>Pleosporineae</taxon>
        <taxon>Pleosporaceae</taxon>
        <taxon>Bipolaris</taxon>
    </lineage>
</organism>
<dbReference type="Proteomes" id="UP000054032">
    <property type="component" value="Unassembled WGS sequence"/>
</dbReference>
<name>W6ZHA8_COCMI</name>
<dbReference type="OrthoDB" id="3004402at2759"/>
<dbReference type="eggNOG" id="ENOG502SPY5">
    <property type="taxonomic scope" value="Eukaryota"/>
</dbReference>